<organism evidence="2 3">
    <name type="scientific">Anditalea andensis</name>
    <dbReference type="NCBI Taxonomy" id="1048983"/>
    <lineage>
        <taxon>Bacteria</taxon>
        <taxon>Pseudomonadati</taxon>
        <taxon>Bacteroidota</taxon>
        <taxon>Cytophagia</taxon>
        <taxon>Cytophagales</taxon>
        <taxon>Cytophagaceae</taxon>
        <taxon>Anditalea</taxon>
    </lineage>
</organism>
<evidence type="ECO:0000313" key="2">
    <source>
        <dbReference type="EMBL" id="KEO72426.1"/>
    </source>
</evidence>
<evidence type="ECO:0000313" key="3">
    <source>
        <dbReference type="Proteomes" id="UP000027821"/>
    </source>
</evidence>
<dbReference type="EMBL" id="JMIH01000024">
    <property type="protein sequence ID" value="KEO72426.1"/>
    <property type="molecule type" value="Genomic_DNA"/>
</dbReference>
<name>A0A074KR46_9BACT</name>
<protein>
    <recommendedName>
        <fullName evidence="4">Secretion system C-terminal sorting domain-containing protein</fullName>
    </recommendedName>
</protein>
<dbReference type="OrthoDB" id="957607at2"/>
<dbReference type="Proteomes" id="UP000027821">
    <property type="component" value="Unassembled WGS sequence"/>
</dbReference>
<feature type="chain" id="PRO_5001696994" description="Secretion system C-terminal sorting domain-containing protein" evidence="1">
    <location>
        <begin position="20"/>
        <end position="190"/>
    </location>
</feature>
<accession>A0A074KR46</accession>
<gene>
    <name evidence="2" type="ORF">EL17_16925</name>
</gene>
<dbReference type="RefSeq" id="WP_051720083.1">
    <property type="nucleotide sequence ID" value="NZ_JMIH01000024.1"/>
</dbReference>
<sequence length="190" mass="21369">MKTLLTFAVAMGITLSSFAGPKNELATMSSISLKEQKAKITLMEGLGRVKILIKDEKGSTIYFTSHKVKENVVLPINLEELPAGKYTIQIKSKDSSIEYPIETIAKKKNKASFKANVKTLGDKFVKVSLYEMIEDGPVTVKVYDKSHRLLLKEYVEGGVFARKYEFNHIAIQGLYFTLTDKNGYVETYQL</sequence>
<reference evidence="2 3" key="1">
    <citation type="submission" date="2014-04" db="EMBL/GenBank/DDBJ databases">
        <title>Characterization and application of a salt tolerant electro-active bacterium.</title>
        <authorList>
            <person name="Yang L."/>
            <person name="Wei S."/>
            <person name="Tay Q.X.M."/>
        </authorList>
    </citation>
    <scope>NUCLEOTIDE SEQUENCE [LARGE SCALE GENOMIC DNA]</scope>
    <source>
        <strain evidence="2 3">LY1</strain>
    </source>
</reference>
<dbReference type="AlphaFoldDB" id="A0A074KR46"/>
<dbReference type="Gene3D" id="2.60.40.3080">
    <property type="match status" value="1"/>
</dbReference>
<proteinExistence type="predicted"/>
<keyword evidence="1" id="KW-0732">Signal</keyword>
<evidence type="ECO:0000256" key="1">
    <source>
        <dbReference type="SAM" id="SignalP"/>
    </source>
</evidence>
<comment type="caution">
    <text evidence="2">The sequence shown here is derived from an EMBL/GenBank/DDBJ whole genome shotgun (WGS) entry which is preliminary data.</text>
</comment>
<feature type="signal peptide" evidence="1">
    <location>
        <begin position="1"/>
        <end position="19"/>
    </location>
</feature>
<evidence type="ECO:0008006" key="4">
    <source>
        <dbReference type="Google" id="ProtNLM"/>
    </source>
</evidence>
<keyword evidence="3" id="KW-1185">Reference proteome</keyword>
<dbReference type="eggNOG" id="ENOG5033CWY">
    <property type="taxonomic scope" value="Bacteria"/>
</dbReference>